<evidence type="ECO:0000256" key="11">
    <source>
        <dbReference type="PIRSR" id="PIRSR000127-3"/>
    </source>
</evidence>
<dbReference type="SMART" id="SM01092">
    <property type="entry name" value="CO_deh_flav_C"/>
    <property type="match status" value="1"/>
</dbReference>
<dbReference type="Pfam" id="PF00941">
    <property type="entry name" value="FAD_binding_5"/>
    <property type="match status" value="1"/>
</dbReference>
<dbReference type="SUPFAM" id="SSF47741">
    <property type="entry name" value="CO dehydrogenase ISP C-domain like"/>
    <property type="match status" value="1"/>
</dbReference>
<evidence type="ECO:0000256" key="4">
    <source>
        <dbReference type="ARBA" id="ARBA00022714"/>
    </source>
</evidence>
<feature type="domain" description="FAD-binding PCMH-type" evidence="12">
    <location>
        <begin position="180"/>
        <end position="361"/>
    </location>
</feature>
<comment type="cofactor">
    <cofactor evidence="11">
        <name>[2Fe-2S] cluster</name>
        <dbReference type="ChEBI" id="CHEBI:190135"/>
    </cofactor>
    <text evidence="11">Binds 2 [2Fe-2S] clusters.</text>
</comment>
<dbReference type="Gene3D" id="3.30.43.10">
    <property type="entry name" value="Uridine Diphospho-n-acetylenolpyruvylglucosamine Reductase, domain 2"/>
    <property type="match status" value="1"/>
</dbReference>
<dbReference type="GO" id="GO:0051537">
    <property type="term" value="F:2 iron, 2 sulfur cluster binding"/>
    <property type="evidence" value="ECO:0007669"/>
    <property type="project" value="UniProtKB-KW"/>
</dbReference>
<proteinExistence type="inferred from homology"/>
<evidence type="ECO:0000256" key="2">
    <source>
        <dbReference type="ARBA" id="ARBA00006849"/>
    </source>
</evidence>
<keyword evidence="6" id="KW-0560">Oxidoreductase</keyword>
<dbReference type="SMART" id="SM01008">
    <property type="entry name" value="Ald_Xan_dh_C"/>
    <property type="match status" value="1"/>
</dbReference>
<dbReference type="Pfam" id="PF00111">
    <property type="entry name" value="Fer2"/>
    <property type="match status" value="1"/>
</dbReference>
<dbReference type="Proteomes" id="UP000549394">
    <property type="component" value="Unassembled WGS sequence"/>
</dbReference>
<dbReference type="Pfam" id="PF01315">
    <property type="entry name" value="Ald_Xan_dh_C"/>
    <property type="match status" value="1"/>
</dbReference>
<dbReference type="PANTHER" id="PTHR11908">
    <property type="entry name" value="XANTHINE DEHYDROGENASE"/>
    <property type="match status" value="1"/>
</dbReference>
<dbReference type="SUPFAM" id="SSF56176">
    <property type="entry name" value="FAD-binding/transporter-associated domain-like"/>
    <property type="match status" value="1"/>
</dbReference>
<accession>A0A7I8VYV3</accession>
<keyword evidence="10" id="KW-0274">FAD</keyword>
<feature type="binding site" evidence="10">
    <location>
        <position position="369"/>
    </location>
    <ligand>
        <name>FAD</name>
        <dbReference type="ChEBI" id="CHEBI:57692"/>
    </ligand>
</feature>
<feature type="binding site" evidence="11">
    <location>
        <position position="46"/>
    </location>
    <ligand>
        <name>[2Fe-2S] cluster</name>
        <dbReference type="ChEBI" id="CHEBI:190135"/>
        <label>1</label>
    </ligand>
</feature>
<keyword evidence="4 11" id="KW-0001">2Fe-2S</keyword>
<dbReference type="FunFam" id="3.30.365.10:FF:000001">
    <property type="entry name" value="Xanthine dehydrogenase oxidase"/>
    <property type="match status" value="1"/>
</dbReference>
<dbReference type="InterPro" id="IPR012675">
    <property type="entry name" value="Beta-grasp_dom_sf"/>
</dbReference>
<keyword evidence="7 11" id="KW-0408">Iron</keyword>
<evidence type="ECO:0000256" key="6">
    <source>
        <dbReference type="ARBA" id="ARBA00023002"/>
    </source>
</evidence>
<dbReference type="InterPro" id="IPR016208">
    <property type="entry name" value="Ald_Oxase/xanthine_DH-like"/>
</dbReference>
<evidence type="ECO:0000256" key="7">
    <source>
        <dbReference type="ARBA" id="ARBA00023004"/>
    </source>
</evidence>
<keyword evidence="10" id="KW-0285">Flavoprotein</keyword>
<comment type="caution">
    <text evidence="13">The sequence shown here is derived from an EMBL/GenBank/DDBJ whole genome shotgun (WGS) entry which is preliminary data.</text>
</comment>
<dbReference type="InterPro" id="IPR037165">
    <property type="entry name" value="AldOxase/xan_DH_Mopterin-bd_sf"/>
</dbReference>
<dbReference type="PROSITE" id="PS51387">
    <property type="entry name" value="FAD_PCMH"/>
    <property type="match status" value="1"/>
</dbReference>
<comment type="similarity">
    <text evidence="2">Belongs to the xanthine dehydrogenase family.</text>
</comment>
<feature type="binding site" evidence="11">
    <location>
        <position position="144"/>
    </location>
    <ligand>
        <name>[2Fe-2S] cluster</name>
        <dbReference type="ChEBI" id="CHEBI:190135"/>
        <label>2</label>
    </ligand>
</feature>
<comment type="cofactor">
    <cofactor evidence="11">
        <name>Mo-molybdopterin</name>
        <dbReference type="ChEBI" id="CHEBI:71302"/>
    </cofactor>
    <text evidence="11">Binds 1 Mo-molybdopterin (Mo-MPT) cofactor per subunit.</text>
</comment>
<dbReference type="Pfam" id="PF20256">
    <property type="entry name" value="MoCoBD_2"/>
    <property type="match status" value="1"/>
</dbReference>
<dbReference type="SUPFAM" id="SSF56003">
    <property type="entry name" value="Molybdenum cofactor-binding domain"/>
    <property type="match status" value="1"/>
</dbReference>
<evidence type="ECO:0000256" key="3">
    <source>
        <dbReference type="ARBA" id="ARBA00022505"/>
    </source>
</evidence>
<feature type="binding site" evidence="10">
    <location>
        <position position="351"/>
    </location>
    <ligand>
        <name>FAD</name>
        <dbReference type="ChEBI" id="CHEBI:57692"/>
    </ligand>
</feature>
<dbReference type="InterPro" id="IPR036683">
    <property type="entry name" value="CO_DH_flav_C_dom_sf"/>
</dbReference>
<dbReference type="EMBL" id="CAJFCJ010000013">
    <property type="protein sequence ID" value="CAD5120764.1"/>
    <property type="molecule type" value="Genomic_DNA"/>
</dbReference>
<name>A0A7I8VYV3_9ANNE</name>
<feature type="binding site" evidence="11">
    <location>
        <position position="49"/>
    </location>
    <ligand>
        <name>[2Fe-2S] cluster</name>
        <dbReference type="ChEBI" id="CHEBI:190135"/>
        <label>1</label>
    </ligand>
</feature>
<dbReference type="InterPro" id="IPR036318">
    <property type="entry name" value="FAD-bd_PCMH-like_sf"/>
</dbReference>
<dbReference type="InterPro" id="IPR008274">
    <property type="entry name" value="AldOxase/xan_DH_MoCoBD1"/>
</dbReference>
<evidence type="ECO:0000313" key="14">
    <source>
        <dbReference type="Proteomes" id="UP000549394"/>
    </source>
</evidence>
<gene>
    <name evidence="13" type="ORF">DGYR_LOCUS8809</name>
</gene>
<dbReference type="Pfam" id="PF03450">
    <property type="entry name" value="CO_deh_flav_C"/>
    <property type="match status" value="1"/>
</dbReference>
<evidence type="ECO:0000259" key="12">
    <source>
        <dbReference type="PROSITE" id="PS51387"/>
    </source>
</evidence>
<dbReference type="SUPFAM" id="SSF55447">
    <property type="entry name" value="CO dehydrogenase flavoprotein C-terminal domain-like"/>
    <property type="match status" value="1"/>
</dbReference>
<dbReference type="InterPro" id="IPR036884">
    <property type="entry name" value="2Fe-2S-bd_dom_sf"/>
</dbReference>
<feature type="binding site" evidence="11">
    <location>
        <position position="109"/>
    </location>
    <ligand>
        <name>[2Fe-2S] cluster</name>
        <dbReference type="ChEBI" id="CHEBI:190135"/>
        <label>2</label>
    </ligand>
</feature>
<dbReference type="InterPro" id="IPR036856">
    <property type="entry name" value="Ald_Oxase/Xan_DH_a/b_sf"/>
</dbReference>
<dbReference type="Gene3D" id="3.30.365.10">
    <property type="entry name" value="Aldehyde oxidase/xanthine dehydrogenase, molybdopterin binding domain"/>
    <property type="match status" value="4"/>
</dbReference>
<dbReference type="Pfam" id="PF02738">
    <property type="entry name" value="MoCoBD_1"/>
    <property type="match status" value="1"/>
</dbReference>
<feature type="binding site" evidence="11">
    <location>
        <position position="1011"/>
    </location>
    <ligand>
        <name>Mo-molybdopterin</name>
        <dbReference type="ChEBI" id="CHEBI:71302"/>
    </ligand>
    <ligandPart>
        <name>Mo</name>
        <dbReference type="ChEBI" id="CHEBI:28685"/>
    </ligandPart>
</feature>
<dbReference type="InterPro" id="IPR016169">
    <property type="entry name" value="FAD-bd_PCMH_sub2"/>
</dbReference>
<dbReference type="Gene3D" id="3.30.390.50">
    <property type="entry name" value="CO dehydrogenase flavoprotein, C-terminal domain"/>
    <property type="match status" value="1"/>
</dbReference>
<dbReference type="InterPro" id="IPR005107">
    <property type="entry name" value="CO_DH_flav_C"/>
</dbReference>
<reference evidence="13 14" key="1">
    <citation type="submission" date="2020-08" db="EMBL/GenBank/DDBJ databases">
        <authorList>
            <person name="Hejnol A."/>
        </authorList>
    </citation>
    <scope>NUCLEOTIDE SEQUENCE [LARGE SCALE GENOMIC DNA]</scope>
</reference>
<protein>
    <submittedName>
        <fullName evidence="13">DgyrCDS9324</fullName>
    </submittedName>
</protein>
<feature type="binding site" evidence="11">
    <location>
        <position position="41"/>
    </location>
    <ligand>
        <name>[2Fe-2S] cluster</name>
        <dbReference type="ChEBI" id="CHEBI:190135"/>
        <label>1</label>
    </ligand>
</feature>
<dbReference type="SUPFAM" id="SSF54665">
    <property type="entry name" value="CO dehydrogenase molybdoprotein N-domain-like"/>
    <property type="match status" value="1"/>
</dbReference>
<feature type="binding site" evidence="10">
    <location>
        <begin position="293"/>
        <end position="297"/>
    </location>
    <ligand>
        <name>FAD</name>
        <dbReference type="ChEBI" id="CHEBI:57692"/>
    </ligand>
</feature>
<feature type="binding site" evidence="11">
    <location>
        <position position="69"/>
    </location>
    <ligand>
        <name>[2Fe-2S] cluster</name>
        <dbReference type="ChEBI" id="CHEBI:190135"/>
        <label>1</label>
    </ligand>
</feature>
<dbReference type="Gene3D" id="3.30.465.10">
    <property type="match status" value="1"/>
</dbReference>
<keyword evidence="3 11" id="KW-0500">Molybdenum</keyword>
<evidence type="ECO:0000256" key="9">
    <source>
        <dbReference type="ARBA" id="ARBA00034078"/>
    </source>
</evidence>
<dbReference type="GO" id="GO:0005506">
    <property type="term" value="F:iron ion binding"/>
    <property type="evidence" value="ECO:0007669"/>
    <property type="project" value="InterPro"/>
</dbReference>
<dbReference type="InterPro" id="IPR016167">
    <property type="entry name" value="FAD-bd_PCMH_sub1"/>
</dbReference>
<keyword evidence="8 11" id="KW-0411">Iron-sulfur</keyword>
<dbReference type="AlphaFoldDB" id="A0A7I8VYV3"/>
<dbReference type="OrthoDB" id="8300278at2759"/>
<dbReference type="Gene3D" id="1.10.150.120">
    <property type="entry name" value="[2Fe-2S]-binding domain"/>
    <property type="match status" value="1"/>
</dbReference>
<evidence type="ECO:0000313" key="13">
    <source>
        <dbReference type="EMBL" id="CAD5120764.1"/>
    </source>
</evidence>
<feature type="binding site" evidence="11">
    <location>
        <position position="146"/>
    </location>
    <ligand>
        <name>[2Fe-2S] cluster</name>
        <dbReference type="ChEBI" id="CHEBI:190135"/>
        <label>2</label>
    </ligand>
</feature>
<organism evidence="13 14">
    <name type="scientific">Dimorphilus gyrociliatus</name>
    <dbReference type="NCBI Taxonomy" id="2664684"/>
    <lineage>
        <taxon>Eukaryota</taxon>
        <taxon>Metazoa</taxon>
        <taxon>Spiralia</taxon>
        <taxon>Lophotrochozoa</taxon>
        <taxon>Annelida</taxon>
        <taxon>Polychaeta</taxon>
        <taxon>Polychaeta incertae sedis</taxon>
        <taxon>Dinophilidae</taxon>
        <taxon>Dimorphilus</taxon>
    </lineage>
</organism>
<sequence length="1173" mass="130493">MADSRLNTRIFDGVDNNTAVRLSLNEYLRDVLQLKGTKVMCREGGCGCCVVTVSYIKDDKTKTVPINSCLCPLYSCDGWQITTSEGIGDRRKGYHPIQSRLAACNGSQCGYCSTGMVMNMYGFLADRKNPTREEIESTFDGNICRCTGYRAILDAMHQLPTDIEDLVERKCSGVNDSIFIISSDAQWIRPENLVDLFDLLSKRNDYSLVCGNTSKILFENTKNNQLFIDIRSLPELCQTTITEDFVKVGSCVTISELTTIMDKISANQGFEYCNEIRDHLKLIAGSPVRNVGSWAGNLILRRSWTSFPSDILTLFEAVGAEIEFGSKIETKVCRAWELIEMPEADLDKKVLLNVMFRPLSKDTKFKSYKIMPRSQLSLAYVNAAFCSEFDKETLTFRGRPTLIFGGISEKFLKADKTEAFLANKCVSDTTVLQDAFKMLRSEAVVTADESSIYKKDLTVSLLYKFILHLVGDRAEAKLRSGSEILQRDVSSGTEIYDTHQELWPLTRPLPKASANMQTAGEAIYTNDMPKMLDELFGSFVVTSVGNATIDKIDASDALNMDGVVRFLTYKDIPKGGKNNSQPNSPVPELVFCETESQYAGQAVGLIVAESQSIADEASKRVIIKYRNRRPIITDIEKAIEKKSFHPKPGKDIIVGNAEEAINNAPRQVKGRIRIGTQYHFTMETQGCICIPQEENLLVYATTQWPDYSQQAISNFVNIDNSRIRVEVKRLGGAYGSKITRNLQIGAAGALAALILNKPIRIRLNLKTNMEMIGKRFPYVADYEMGLDDDGLLLGIKCIYYADCGFLANECTSPSALDFADNAYFCENWHLVPMAVKTNTPCNTATRSPSTLPGIFVMEQMMEHAAVELNMDSTFLKRLNLYKSGQKTPIGITLKNCLLGDVYSKLLDWCEYDARSASIREFNANNRWKKKALDVVPMKFGIEWQGVNYGCQVTIYNGDGTVSLSHGGIEVGQGINTKTIQVCAYELGIGVDKVNVRPTDNFVGSNCQATGGSITSELCCQVRKFDLACNASFLAMLGPYRKGSSSWEETVKAAYNDGVDLTARNWNRPETSDAFRYESYGATCTETLLDALTGVYQLTRVDILFDCGQSMNPKIDMGQVQGAFVMGLGYFLMEEINYSAETGRNLSASTWVHSPITPERARILSLISDSDMRI</sequence>
<dbReference type="InterPro" id="IPR000674">
    <property type="entry name" value="Ald_Oxase/Xan_DH_a/b"/>
</dbReference>
<feature type="binding site" evidence="11">
    <location>
        <position position="112"/>
    </location>
    <ligand>
        <name>[2Fe-2S] cluster</name>
        <dbReference type="ChEBI" id="CHEBI:190135"/>
        <label>2</label>
    </ligand>
</feature>
<dbReference type="InterPro" id="IPR046867">
    <property type="entry name" value="AldOxase/xan_DH_MoCoBD2"/>
</dbReference>
<feature type="binding site" evidence="11">
    <location>
        <position position="703"/>
    </location>
    <ligand>
        <name>Mo-molybdopterin</name>
        <dbReference type="ChEBI" id="CHEBI:71302"/>
    </ligand>
    <ligandPart>
        <name>Mo</name>
        <dbReference type="ChEBI" id="CHEBI:28685"/>
    </ligandPart>
</feature>
<keyword evidence="14" id="KW-1185">Reference proteome</keyword>
<evidence type="ECO:0000256" key="5">
    <source>
        <dbReference type="ARBA" id="ARBA00022723"/>
    </source>
</evidence>
<dbReference type="PIRSF" id="PIRSF000127">
    <property type="entry name" value="Xanthine_DH"/>
    <property type="match status" value="1"/>
</dbReference>
<dbReference type="InterPro" id="IPR016166">
    <property type="entry name" value="FAD-bd_PCMH"/>
</dbReference>
<dbReference type="InterPro" id="IPR002888">
    <property type="entry name" value="2Fe-2S-bd"/>
</dbReference>
<dbReference type="Gene3D" id="3.90.1170.50">
    <property type="entry name" value="Aldehyde oxidase/xanthine dehydrogenase, a/b hammerhead"/>
    <property type="match status" value="1"/>
</dbReference>
<evidence type="ECO:0000256" key="8">
    <source>
        <dbReference type="ARBA" id="ARBA00023014"/>
    </source>
</evidence>
<dbReference type="InterPro" id="IPR036010">
    <property type="entry name" value="2Fe-2S_ferredoxin-like_sf"/>
</dbReference>
<dbReference type="SUPFAM" id="SSF54292">
    <property type="entry name" value="2Fe-2S ferredoxin-like"/>
    <property type="match status" value="1"/>
</dbReference>
<dbReference type="Pfam" id="PF01799">
    <property type="entry name" value="Fer2_2"/>
    <property type="match status" value="1"/>
</dbReference>
<feature type="binding site" evidence="11">
    <location>
        <position position="846"/>
    </location>
    <ligand>
        <name>Mo-molybdopterin</name>
        <dbReference type="ChEBI" id="CHEBI:71302"/>
    </ligand>
    <ligandPart>
        <name>Mo</name>
        <dbReference type="ChEBI" id="CHEBI:28685"/>
    </ligandPart>
</feature>
<keyword evidence="5 11" id="KW-0479">Metal-binding</keyword>
<dbReference type="GO" id="GO:0071949">
    <property type="term" value="F:FAD binding"/>
    <property type="evidence" value="ECO:0007669"/>
    <property type="project" value="InterPro"/>
</dbReference>
<evidence type="ECO:0000256" key="1">
    <source>
        <dbReference type="ARBA" id="ARBA00001974"/>
    </source>
</evidence>
<dbReference type="InterPro" id="IPR002346">
    <property type="entry name" value="Mopterin_DH_FAD-bd"/>
</dbReference>
<dbReference type="InterPro" id="IPR001041">
    <property type="entry name" value="2Fe-2S_ferredoxin-type"/>
</dbReference>
<evidence type="ECO:0000256" key="10">
    <source>
        <dbReference type="PIRSR" id="PIRSR000127-2"/>
    </source>
</evidence>
<dbReference type="GO" id="GO:0016491">
    <property type="term" value="F:oxidoreductase activity"/>
    <property type="evidence" value="ECO:0007669"/>
    <property type="project" value="UniProtKB-KW"/>
</dbReference>
<comment type="cofactor">
    <cofactor evidence="1 10">
        <name>FAD</name>
        <dbReference type="ChEBI" id="CHEBI:57692"/>
    </cofactor>
</comment>
<dbReference type="PANTHER" id="PTHR11908:SF132">
    <property type="entry name" value="ALDEHYDE OXIDASE 1-RELATED"/>
    <property type="match status" value="1"/>
</dbReference>
<comment type="cofactor">
    <cofactor evidence="9">
        <name>[2Fe-2S] cluster</name>
        <dbReference type="ChEBI" id="CHEBI:190135"/>
    </cofactor>
</comment>
<dbReference type="Gene3D" id="3.10.20.30">
    <property type="match status" value="1"/>
</dbReference>